<reference evidence="2 3" key="1">
    <citation type="submission" date="2020-08" db="EMBL/GenBank/DDBJ databases">
        <title>Sequencing the genomes of 1000 actinobacteria strains.</title>
        <authorList>
            <person name="Klenk H.-P."/>
        </authorList>
    </citation>
    <scope>NUCLEOTIDE SEQUENCE [LARGE SCALE GENOMIC DNA]</scope>
    <source>
        <strain evidence="2 3">DSM 44786</strain>
    </source>
</reference>
<sequence>MDPQALTTAAEPAALAGYLAGLPQPASAHEHGPARSVREDEYQGHRIVITTSYEITVDGRPLTAHIGVSNDGEVHCHALPAYQVLSAVDIVRALIDNFPDDFPAAGGGGGDDHGSHGGHPGHGEHGGG</sequence>
<evidence type="ECO:0000256" key="1">
    <source>
        <dbReference type="SAM" id="MobiDB-lite"/>
    </source>
</evidence>
<evidence type="ECO:0000313" key="2">
    <source>
        <dbReference type="EMBL" id="MBB4945236.1"/>
    </source>
</evidence>
<name>A0A7W7S991_9ACTN</name>
<organism evidence="2 3">
    <name type="scientific">Kitasatospora gansuensis</name>
    <dbReference type="NCBI Taxonomy" id="258050"/>
    <lineage>
        <taxon>Bacteria</taxon>
        <taxon>Bacillati</taxon>
        <taxon>Actinomycetota</taxon>
        <taxon>Actinomycetes</taxon>
        <taxon>Kitasatosporales</taxon>
        <taxon>Streptomycetaceae</taxon>
        <taxon>Kitasatospora</taxon>
    </lineage>
</organism>
<proteinExistence type="predicted"/>
<feature type="compositionally biased region" description="Basic and acidic residues" evidence="1">
    <location>
        <begin position="110"/>
        <end position="128"/>
    </location>
</feature>
<dbReference type="Proteomes" id="UP000573327">
    <property type="component" value="Unassembled WGS sequence"/>
</dbReference>
<dbReference type="EMBL" id="JACHJR010000001">
    <property type="protein sequence ID" value="MBB4945236.1"/>
    <property type="molecule type" value="Genomic_DNA"/>
</dbReference>
<keyword evidence="3" id="KW-1185">Reference proteome</keyword>
<feature type="region of interest" description="Disordered" evidence="1">
    <location>
        <begin position="24"/>
        <end position="43"/>
    </location>
</feature>
<feature type="compositionally biased region" description="Basic and acidic residues" evidence="1">
    <location>
        <begin position="28"/>
        <end position="43"/>
    </location>
</feature>
<accession>A0A7W7S991</accession>
<dbReference type="AlphaFoldDB" id="A0A7W7S991"/>
<dbReference type="RefSeq" id="WP_184911599.1">
    <property type="nucleotide sequence ID" value="NZ_JACHJR010000001.1"/>
</dbReference>
<protein>
    <submittedName>
        <fullName evidence="2">Uncharacterized protein</fullName>
    </submittedName>
</protein>
<comment type="caution">
    <text evidence="2">The sequence shown here is derived from an EMBL/GenBank/DDBJ whole genome shotgun (WGS) entry which is preliminary data.</text>
</comment>
<gene>
    <name evidence="2" type="ORF">F4556_000771</name>
</gene>
<feature type="region of interest" description="Disordered" evidence="1">
    <location>
        <begin position="104"/>
        <end position="128"/>
    </location>
</feature>
<evidence type="ECO:0000313" key="3">
    <source>
        <dbReference type="Proteomes" id="UP000573327"/>
    </source>
</evidence>